<evidence type="ECO:0000313" key="4">
    <source>
        <dbReference type="Proteomes" id="UP000469558"/>
    </source>
</evidence>
<dbReference type="AlphaFoldDB" id="A0A8T9CBW6"/>
<dbReference type="Pfam" id="PF26640">
    <property type="entry name" value="DUF8212"/>
    <property type="match status" value="1"/>
</dbReference>
<accession>A0A8T9CBW6</accession>
<evidence type="ECO:0000259" key="1">
    <source>
        <dbReference type="Pfam" id="PF06985"/>
    </source>
</evidence>
<organism evidence="3 4">
    <name type="scientific">Lachnellula suecica</name>
    <dbReference type="NCBI Taxonomy" id="602035"/>
    <lineage>
        <taxon>Eukaryota</taxon>
        <taxon>Fungi</taxon>
        <taxon>Dikarya</taxon>
        <taxon>Ascomycota</taxon>
        <taxon>Pezizomycotina</taxon>
        <taxon>Leotiomycetes</taxon>
        <taxon>Helotiales</taxon>
        <taxon>Lachnaceae</taxon>
        <taxon>Lachnellula</taxon>
    </lineage>
</organism>
<dbReference type="InterPro" id="IPR010730">
    <property type="entry name" value="HET"/>
</dbReference>
<name>A0A8T9CBW6_9HELO</name>
<evidence type="ECO:0000313" key="3">
    <source>
        <dbReference type="EMBL" id="TVY81987.1"/>
    </source>
</evidence>
<sequence length="528" mass="61127">MRLINVETMKLEEYFGSQIPRYAILSHCWGSEEVTIQDFTGSHWRQMRGASKIEHSSTICTSNGLKHLWIDTCCIDKTSSAELSESINSMYNWYAKAVKCYAFLEDVEYFKGPESMRGSRWFTRGWTLQELIAPGEVEFFDQHWLSMGKKSHLSALLSDITFIPENILKDPSDIAFCSVARKMSWASYRETTREEDIAYCLLGIFDVNMPLLYGEGARSFTRLQEEVLKDTDDQSLFAWGLLDPNNQDLDSNNQDYFPRQGVLAPHPVKFAMSKDIIPFPSQRGKQPYSMTNKGLRIELLLSEIFDEDRMHSSLWVAMLDCHYEDDFSGIIGIPLEGTRNTFEFLRCSSVIPARNFPVEGIKRLKLQTIFIGKRPSKIGREESVQKFLIRMESARFNNYRMEKLEEDSARWNHENMVLNMTLGLEDELLAWRHGSSTLIFFDRTRNSAFAVTIAIRQRFSSDSRVKTVDIIPKPENITTEKWSGELKRSRRKIDWDATQEKMVQLRQPRHYFADGSPLTVKATIQCTE</sequence>
<reference evidence="3 4" key="1">
    <citation type="submission" date="2018-05" db="EMBL/GenBank/DDBJ databases">
        <title>Genome sequencing and assembly of the regulated plant pathogen Lachnellula willkommii and related sister species for the development of diagnostic species identification markers.</title>
        <authorList>
            <person name="Giroux E."/>
            <person name="Bilodeau G."/>
        </authorList>
    </citation>
    <scope>NUCLEOTIDE SEQUENCE [LARGE SCALE GENOMIC DNA]</scope>
    <source>
        <strain evidence="3 4">CBS 268.59</strain>
    </source>
</reference>
<feature type="non-terminal residue" evidence="3">
    <location>
        <position position="1"/>
    </location>
</feature>
<feature type="domain" description="DUF8212" evidence="2">
    <location>
        <begin position="218"/>
        <end position="300"/>
    </location>
</feature>
<proteinExistence type="predicted"/>
<dbReference type="InterPro" id="IPR058525">
    <property type="entry name" value="DUF8212"/>
</dbReference>
<dbReference type="PANTHER" id="PTHR10622">
    <property type="entry name" value="HET DOMAIN-CONTAINING PROTEIN"/>
    <property type="match status" value="1"/>
</dbReference>
<protein>
    <submittedName>
        <fullName evidence="3">Vegetative incompatibility protein HET-E-1</fullName>
    </submittedName>
</protein>
<comment type="caution">
    <text evidence="3">The sequence shown here is derived from an EMBL/GenBank/DDBJ whole genome shotgun (WGS) entry which is preliminary data.</text>
</comment>
<keyword evidence="4" id="KW-1185">Reference proteome</keyword>
<gene>
    <name evidence="3" type="primary">HET-E1_2</name>
    <name evidence="3" type="ORF">LSUE1_G005097</name>
</gene>
<dbReference type="OrthoDB" id="674604at2759"/>
<dbReference type="Proteomes" id="UP000469558">
    <property type="component" value="Unassembled WGS sequence"/>
</dbReference>
<evidence type="ECO:0000259" key="2">
    <source>
        <dbReference type="Pfam" id="PF26640"/>
    </source>
</evidence>
<feature type="domain" description="Heterokaryon incompatibility" evidence="1">
    <location>
        <begin position="22"/>
        <end position="106"/>
    </location>
</feature>
<dbReference type="Pfam" id="PF06985">
    <property type="entry name" value="HET"/>
    <property type="match status" value="1"/>
</dbReference>
<dbReference type="EMBL" id="QGMK01000392">
    <property type="protein sequence ID" value="TVY81987.1"/>
    <property type="molecule type" value="Genomic_DNA"/>
</dbReference>
<dbReference type="PANTHER" id="PTHR10622:SF10">
    <property type="entry name" value="HET DOMAIN-CONTAINING PROTEIN"/>
    <property type="match status" value="1"/>
</dbReference>